<dbReference type="EMBL" id="AYKW01000023">
    <property type="protein sequence ID" value="PIL28540.1"/>
    <property type="molecule type" value="Genomic_DNA"/>
</dbReference>
<gene>
    <name evidence="1" type="ORF">GSI_08581</name>
</gene>
<keyword evidence="2" id="KW-1185">Reference proteome</keyword>
<dbReference type="Proteomes" id="UP000230002">
    <property type="component" value="Unassembled WGS sequence"/>
</dbReference>
<comment type="caution">
    <text evidence="1">The sequence shown here is derived from an EMBL/GenBank/DDBJ whole genome shotgun (WGS) entry which is preliminary data.</text>
</comment>
<reference evidence="1 2" key="1">
    <citation type="journal article" date="2015" name="Sci. Rep.">
        <title>Chromosome-level genome map provides insights into diverse defense mechanisms in the medicinal fungus Ganoderma sinense.</title>
        <authorList>
            <person name="Zhu Y."/>
            <person name="Xu J."/>
            <person name="Sun C."/>
            <person name="Zhou S."/>
            <person name="Xu H."/>
            <person name="Nelson D.R."/>
            <person name="Qian J."/>
            <person name="Song J."/>
            <person name="Luo H."/>
            <person name="Xiang L."/>
            <person name="Li Y."/>
            <person name="Xu Z."/>
            <person name="Ji A."/>
            <person name="Wang L."/>
            <person name="Lu S."/>
            <person name="Hayward A."/>
            <person name="Sun W."/>
            <person name="Li X."/>
            <person name="Schwartz D.C."/>
            <person name="Wang Y."/>
            <person name="Chen S."/>
        </authorList>
    </citation>
    <scope>NUCLEOTIDE SEQUENCE [LARGE SCALE GENOMIC DNA]</scope>
    <source>
        <strain evidence="1 2">ZZ0214-1</strain>
    </source>
</reference>
<dbReference type="AlphaFoldDB" id="A0A2G8S444"/>
<name>A0A2G8S444_9APHY</name>
<organism evidence="1 2">
    <name type="scientific">Ganoderma sinense ZZ0214-1</name>
    <dbReference type="NCBI Taxonomy" id="1077348"/>
    <lineage>
        <taxon>Eukaryota</taxon>
        <taxon>Fungi</taxon>
        <taxon>Dikarya</taxon>
        <taxon>Basidiomycota</taxon>
        <taxon>Agaricomycotina</taxon>
        <taxon>Agaricomycetes</taxon>
        <taxon>Polyporales</taxon>
        <taxon>Polyporaceae</taxon>
        <taxon>Ganoderma</taxon>
    </lineage>
</organism>
<accession>A0A2G8S444</accession>
<proteinExistence type="predicted"/>
<evidence type="ECO:0000313" key="1">
    <source>
        <dbReference type="EMBL" id="PIL28540.1"/>
    </source>
</evidence>
<protein>
    <submittedName>
        <fullName evidence="1">Uncharacterized protein</fullName>
    </submittedName>
</protein>
<evidence type="ECO:0000313" key="2">
    <source>
        <dbReference type="Proteomes" id="UP000230002"/>
    </source>
</evidence>
<sequence>MFLSLEALPAIRRASVCRQTSTCTLSVVITPKWPTIDKFHWFTNDGGVVHIHTYSHLLALHKAAGGHGTAFSTYSTSVQPGFTSTTIYINSEESQSAKLG</sequence>